<feature type="compositionally biased region" description="Polar residues" evidence="1">
    <location>
        <begin position="20"/>
        <end position="32"/>
    </location>
</feature>
<evidence type="ECO:0000256" key="1">
    <source>
        <dbReference type="SAM" id="MobiDB-lite"/>
    </source>
</evidence>
<protein>
    <submittedName>
        <fullName evidence="2">Uncharacterized protein</fullName>
    </submittedName>
</protein>
<dbReference type="AlphaFoldDB" id="A0A7T8JXG6"/>
<evidence type="ECO:0000313" key="2">
    <source>
        <dbReference type="EMBL" id="QQP38708.1"/>
    </source>
</evidence>
<accession>A0A7T8JXG6</accession>
<reference evidence="3" key="1">
    <citation type="submission" date="2021-01" db="EMBL/GenBank/DDBJ databases">
        <title>Caligus Genome Assembly.</title>
        <authorList>
            <person name="Gallardo-Escarate C."/>
        </authorList>
    </citation>
    <scope>NUCLEOTIDE SEQUENCE [LARGE SCALE GENOMIC DNA]</scope>
</reference>
<dbReference type="Proteomes" id="UP000595437">
    <property type="component" value="Chromosome 13"/>
</dbReference>
<evidence type="ECO:0000313" key="3">
    <source>
        <dbReference type="Proteomes" id="UP000595437"/>
    </source>
</evidence>
<gene>
    <name evidence="2" type="ORF">FKW44_019366</name>
</gene>
<feature type="compositionally biased region" description="Polar residues" evidence="1">
    <location>
        <begin position="1"/>
        <end position="11"/>
    </location>
</feature>
<keyword evidence="3" id="KW-1185">Reference proteome</keyword>
<name>A0A7T8JXG6_CALRO</name>
<proteinExistence type="predicted"/>
<feature type="region of interest" description="Disordered" evidence="1">
    <location>
        <begin position="1"/>
        <end position="49"/>
    </location>
</feature>
<dbReference type="EMBL" id="CP045902">
    <property type="protein sequence ID" value="QQP38708.1"/>
    <property type="molecule type" value="Genomic_DNA"/>
</dbReference>
<organism evidence="2 3">
    <name type="scientific">Caligus rogercresseyi</name>
    <name type="common">Sea louse</name>
    <dbReference type="NCBI Taxonomy" id="217165"/>
    <lineage>
        <taxon>Eukaryota</taxon>
        <taxon>Metazoa</taxon>
        <taxon>Ecdysozoa</taxon>
        <taxon>Arthropoda</taxon>
        <taxon>Crustacea</taxon>
        <taxon>Multicrustacea</taxon>
        <taxon>Hexanauplia</taxon>
        <taxon>Copepoda</taxon>
        <taxon>Siphonostomatoida</taxon>
        <taxon>Caligidae</taxon>
        <taxon>Caligus</taxon>
    </lineage>
</organism>
<sequence length="77" mass="8671">MEFSLSPNTFDPSEFPSLGNRDNSAPNPSLSARPNYGEKHVPSDTMEIGTRIDRARRIHHADRILKQLNIEAKKPIS</sequence>